<dbReference type="RefSeq" id="YP_010113110.1">
    <property type="nucleotide sequence ID" value="NC_055899.1"/>
</dbReference>
<evidence type="ECO:0000256" key="1">
    <source>
        <dbReference type="SAM" id="MobiDB-lite"/>
    </source>
</evidence>
<reference evidence="2 3" key="1">
    <citation type="submission" date="2020-07" db="EMBL/GenBank/DDBJ databases">
        <title>Taxonomic proposal: Crassvirales, a new order of highly abundant and diverse bacterial viruses.</title>
        <authorList>
            <person name="Shkoporov A.N."/>
            <person name="Stockdale S.R."/>
            <person name="Guerin E."/>
            <person name="Ross R.P."/>
            <person name="Hill C."/>
        </authorList>
    </citation>
    <scope>NUCLEOTIDE SEQUENCE [LARGE SCALE GENOMIC DNA]</scope>
</reference>
<evidence type="ECO:0000313" key="2">
    <source>
        <dbReference type="EMBL" id="QOR57470.1"/>
    </source>
</evidence>
<dbReference type="Proteomes" id="UP000593974">
    <property type="component" value="Segment"/>
</dbReference>
<evidence type="ECO:0000313" key="3">
    <source>
        <dbReference type="Proteomes" id="UP000593974"/>
    </source>
</evidence>
<dbReference type="EMBL" id="MT774406">
    <property type="protein sequence ID" value="QOR57470.1"/>
    <property type="molecule type" value="Genomic_DNA"/>
</dbReference>
<sequence>MITYDVVSASLKHIKNANKIEGVTNSSSWYISLELEDPDDFYATAGQYIIMDTSKTHRAFEAWKNLFKSKCLGEDEKLDKSKDYTIQGDDIENPKMKQIKGVVFMSKVLPQPMVRKYTSIVKDSKGNVLHKSGDWIVGRNGKIKLYTTVSICCRMQRTTGEDGETAYDWAPGEDPETVMSQQIASFLYPLEEAGIEAKAKAKVDTPEPEPEPEDDGEADDEE</sequence>
<organism evidence="2 3">
    <name type="scientific">uncultured phage cr124_1</name>
    <dbReference type="NCBI Taxonomy" id="2772090"/>
    <lineage>
        <taxon>Viruses</taxon>
        <taxon>Duplodnaviria</taxon>
        <taxon>Heunggongvirae</taxon>
        <taxon>Uroviricota</taxon>
        <taxon>Caudoviricetes</taxon>
        <taxon>Crassvirales</taxon>
        <taxon>Suoliviridae</taxon>
        <taxon>Oafivirinae</taxon>
        <taxon>Burzaovirus</taxon>
        <taxon>Burzaovirus faecalis</taxon>
    </lineage>
</organism>
<feature type="compositionally biased region" description="Acidic residues" evidence="1">
    <location>
        <begin position="206"/>
        <end position="222"/>
    </location>
</feature>
<proteinExistence type="predicted"/>
<dbReference type="KEGG" id="vg:65131613"/>
<keyword evidence="3" id="KW-1185">Reference proteome</keyword>
<protein>
    <submittedName>
        <fullName evidence="2">Uncharacterized protein</fullName>
    </submittedName>
</protein>
<accession>A0A7M1RWT0</accession>
<feature type="region of interest" description="Disordered" evidence="1">
    <location>
        <begin position="197"/>
        <end position="222"/>
    </location>
</feature>
<dbReference type="GeneID" id="65131613"/>
<name>A0A7M1RWT0_9CAUD</name>